<keyword evidence="6 8" id="KW-1133">Transmembrane helix</keyword>
<feature type="transmembrane region" description="Helical" evidence="8">
    <location>
        <begin position="143"/>
        <end position="173"/>
    </location>
</feature>
<dbReference type="PANTHER" id="PTHR33908">
    <property type="entry name" value="MANNOSYLTRANSFERASE YKCB-RELATED"/>
    <property type="match status" value="1"/>
</dbReference>
<keyword evidence="3" id="KW-0328">Glycosyltransferase</keyword>
<evidence type="ECO:0000256" key="8">
    <source>
        <dbReference type="SAM" id="Phobius"/>
    </source>
</evidence>
<dbReference type="GO" id="GO:0016763">
    <property type="term" value="F:pentosyltransferase activity"/>
    <property type="evidence" value="ECO:0007669"/>
    <property type="project" value="TreeGrafter"/>
</dbReference>
<dbReference type="Pfam" id="PF13231">
    <property type="entry name" value="PMT_2"/>
    <property type="match status" value="1"/>
</dbReference>
<dbReference type="OrthoDB" id="9775035at2"/>
<dbReference type="PANTHER" id="PTHR33908:SF3">
    <property type="entry name" value="UNDECAPRENYL PHOSPHATE-ALPHA-4-AMINO-4-DEOXY-L-ARABINOSE ARABINOSYL TRANSFERASE"/>
    <property type="match status" value="1"/>
</dbReference>
<evidence type="ECO:0000256" key="5">
    <source>
        <dbReference type="ARBA" id="ARBA00022692"/>
    </source>
</evidence>
<dbReference type="InterPro" id="IPR050297">
    <property type="entry name" value="LipidA_mod_glycosyltrf_83"/>
</dbReference>
<dbReference type="GO" id="GO:0009103">
    <property type="term" value="P:lipopolysaccharide biosynthetic process"/>
    <property type="evidence" value="ECO:0007669"/>
    <property type="project" value="TreeGrafter"/>
</dbReference>
<feature type="transmembrane region" description="Helical" evidence="8">
    <location>
        <begin position="185"/>
        <end position="205"/>
    </location>
</feature>
<keyword evidence="5 8" id="KW-0812">Transmembrane</keyword>
<feature type="domain" description="Glycosyltransferase RgtA/B/C/D-like" evidence="9">
    <location>
        <begin position="41"/>
        <end position="199"/>
    </location>
</feature>
<keyword evidence="11" id="KW-1185">Reference proteome</keyword>
<comment type="subcellular location">
    <subcellularLocation>
        <location evidence="1">Cell membrane</location>
        <topology evidence="1">Multi-pass membrane protein</topology>
    </subcellularLocation>
</comment>
<name>A0A2P6M762_9GAMM</name>
<keyword evidence="7 8" id="KW-0472">Membrane</keyword>
<feature type="transmembrane region" description="Helical" evidence="8">
    <location>
        <begin position="305"/>
        <end position="322"/>
    </location>
</feature>
<organism evidence="10 11">
    <name type="scientific">Arenimonas caeni</name>
    <dbReference type="NCBI Taxonomy" id="2058085"/>
    <lineage>
        <taxon>Bacteria</taxon>
        <taxon>Pseudomonadati</taxon>
        <taxon>Pseudomonadota</taxon>
        <taxon>Gammaproteobacteria</taxon>
        <taxon>Lysobacterales</taxon>
        <taxon>Lysobacteraceae</taxon>
        <taxon>Arenimonas</taxon>
    </lineage>
</organism>
<evidence type="ECO:0000256" key="6">
    <source>
        <dbReference type="ARBA" id="ARBA00022989"/>
    </source>
</evidence>
<dbReference type="GO" id="GO:0005886">
    <property type="term" value="C:plasma membrane"/>
    <property type="evidence" value="ECO:0007669"/>
    <property type="project" value="UniProtKB-SubCell"/>
</dbReference>
<keyword evidence="2" id="KW-1003">Cell membrane</keyword>
<dbReference type="Proteomes" id="UP000241736">
    <property type="component" value="Unassembled WGS sequence"/>
</dbReference>
<feature type="transmembrane region" description="Helical" evidence="8">
    <location>
        <begin position="234"/>
        <end position="260"/>
    </location>
</feature>
<feature type="transmembrane region" description="Helical" evidence="8">
    <location>
        <begin position="61"/>
        <end position="82"/>
    </location>
</feature>
<dbReference type="AlphaFoldDB" id="A0A2P6M762"/>
<accession>A0A2P6M762</accession>
<keyword evidence="4 10" id="KW-0808">Transferase</keyword>
<sequence length="468" mass="52335">MGARAIWDPDEGRYTNVALTMLDTGNFVDLSRHHETGHWTKPPVTYWAIAASVATFGANPWAARLPAALAFLACTWLAWRVARRLQPGTEATAALAFATMLLPFGAANLITTDFLLAAFQGLAMWAWVESRFGPREHAGRWLVLMWAGFAIAFMTKGPPALLPLLAVVAMQWLAPAPERRSLRAWWTGALLFVLLALPWYLVVVLRHEGLLSYFLGTEVVARIASDKLHRNPQWYGWLLVYGPTLLLGSLPWTGVAWRALRSGLRRARTWRDAATRRADAPLLALWLWLLLPLIVFCIARSRLPLYVLPLFVPIAVLAARQWQAEGRGPLRLRWLGLLVVCLLALRFGTALWPTSKDAGRWADELSSRVDHPVEEVVFVEDMARYGLHLHMGAAVEKVSLEPVPRERFGADFDSSFAGELLEREDAVWVTKQAMFPMLVDRAAALGFRLVPLGEPYQGRVIFRAEPGA</sequence>
<evidence type="ECO:0000313" key="10">
    <source>
        <dbReference type="EMBL" id="PRH81785.1"/>
    </source>
</evidence>
<evidence type="ECO:0000256" key="7">
    <source>
        <dbReference type="ARBA" id="ARBA00023136"/>
    </source>
</evidence>
<evidence type="ECO:0000256" key="1">
    <source>
        <dbReference type="ARBA" id="ARBA00004651"/>
    </source>
</evidence>
<evidence type="ECO:0000259" key="9">
    <source>
        <dbReference type="Pfam" id="PF13231"/>
    </source>
</evidence>
<reference evidence="10 11" key="1">
    <citation type="submission" date="2018-03" db="EMBL/GenBank/DDBJ databases">
        <title>Arenimonas caeni sp. nov., isolated from activated sludge.</title>
        <authorList>
            <person name="Liu H."/>
        </authorList>
    </citation>
    <scope>NUCLEOTIDE SEQUENCE [LARGE SCALE GENOMIC DNA]</scope>
    <source>
        <strain evidence="11">z29</strain>
    </source>
</reference>
<proteinExistence type="predicted"/>
<feature type="transmembrane region" description="Helical" evidence="8">
    <location>
        <begin position="334"/>
        <end position="352"/>
    </location>
</feature>
<evidence type="ECO:0000256" key="2">
    <source>
        <dbReference type="ARBA" id="ARBA00022475"/>
    </source>
</evidence>
<protein>
    <submittedName>
        <fullName evidence="10">Glycosyltransferase</fullName>
    </submittedName>
</protein>
<comment type="caution">
    <text evidence="10">The sequence shown here is derived from an EMBL/GenBank/DDBJ whole genome shotgun (WGS) entry which is preliminary data.</text>
</comment>
<dbReference type="GO" id="GO:0010041">
    <property type="term" value="P:response to iron(III) ion"/>
    <property type="evidence" value="ECO:0007669"/>
    <property type="project" value="TreeGrafter"/>
</dbReference>
<evidence type="ECO:0000256" key="3">
    <source>
        <dbReference type="ARBA" id="ARBA00022676"/>
    </source>
</evidence>
<evidence type="ECO:0000313" key="11">
    <source>
        <dbReference type="Proteomes" id="UP000241736"/>
    </source>
</evidence>
<feature type="transmembrane region" description="Helical" evidence="8">
    <location>
        <begin position="94"/>
        <end position="123"/>
    </location>
</feature>
<dbReference type="EMBL" id="PVLF01000018">
    <property type="protein sequence ID" value="PRH81785.1"/>
    <property type="molecule type" value="Genomic_DNA"/>
</dbReference>
<evidence type="ECO:0000256" key="4">
    <source>
        <dbReference type="ARBA" id="ARBA00022679"/>
    </source>
</evidence>
<dbReference type="InterPro" id="IPR038731">
    <property type="entry name" value="RgtA/B/C-like"/>
</dbReference>
<feature type="transmembrane region" description="Helical" evidence="8">
    <location>
        <begin position="280"/>
        <end position="299"/>
    </location>
</feature>
<gene>
    <name evidence="10" type="ORF">C6N40_10855</name>
</gene>